<keyword evidence="1" id="KW-0812">Transmembrane</keyword>
<evidence type="ECO:0000313" key="3">
    <source>
        <dbReference type="Proteomes" id="UP000464086"/>
    </source>
</evidence>
<evidence type="ECO:0000313" key="2">
    <source>
        <dbReference type="EMBL" id="QHD66822.1"/>
    </source>
</evidence>
<evidence type="ECO:0008006" key="4">
    <source>
        <dbReference type="Google" id="ProtNLM"/>
    </source>
</evidence>
<dbReference type="AlphaFoldDB" id="A0A6P1GEZ8"/>
<feature type="transmembrane region" description="Helical" evidence="1">
    <location>
        <begin position="97"/>
        <end position="120"/>
    </location>
</feature>
<dbReference type="RefSeq" id="WP_159366047.1">
    <property type="nucleotide sequence ID" value="NZ_CP047218.1"/>
</dbReference>
<proteinExistence type="predicted"/>
<name>A0A6P1GEZ8_SPHYA</name>
<gene>
    <name evidence="2" type="ORF">GS397_07025</name>
</gene>
<dbReference type="Proteomes" id="UP000464086">
    <property type="component" value="Chromosome"/>
</dbReference>
<dbReference type="EMBL" id="CP047218">
    <property type="protein sequence ID" value="QHD66822.1"/>
    <property type="molecule type" value="Genomic_DNA"/>
</dbReference>
<accession>A0A6P1GEZ8</accession>
<protein>
    <recommendedName>
        <fullName evidence="4">Bacteriophage tail tape measure N-terminal domain-containing protein</fullName>
    </recommendedName>
</protein>
<keyword evidence="1" id="KW-1133">Transmembrane helix</keyword>
<sequence length="1274" mass="132099">MADAQAVIRINIEAAGAEAGARRVNQAIGSVGNSSRRTAAANDNQTSALGRLTRAMNDNAKAGGAVGKIMDDINGRSAAAIPVVGNLISKLMGMGPVAGIIGGVVLGIGALATVAVGAAAKVETWKANLLTMTKSTEAADAAYRELVAFGNNTPFSTEQSVNGFIKMRALGLETSTEIMTSFGNTSAAMGKDMTQMVEAVADATTGDFERLKEFGIKASQEGNKVKFTFQGVTTTVDKNASAIQKYIVGIGNTNFGGAMARQMATAQGAFSQFEDQIFNTLAAMGDGVLNKTVGKVVNAVSGGLAAITPLLSGIMDIVGGLLSFVVDVGSGLLSMFTFGTQGASNFKAVLDGLAVVFKFIGESVSVVGSVVGSVFGFIGDIAGTVAGSMRGVFGEVFSWLVPATKSTGQSMGESLVGILRAAQYVAGQLPNIFKVALLELKAAFTQTGAALAAALTGDFSKFSKIDLSFDRTQKVASRVIAGAGRVQQDQRGNRKWIDEAAGKSAKGNIDFAALGKDKRAADKKKSGESDAEKRAKAEKEFWETLKNEAATAELLGIKAEDHKKQLELQKILGRDLVAAELQRLTTATQLVRTNKFLADAAQAHIDAVTAAGISEEMTKRRIAGLTQDQIESERGILEFRAKAAAEGVDLQSAAYQAAEKALRTDLARVDANKLLNQQLDRSAELADKYSASYRKAQAAKQSASDMAALEVGRANGTISDAVYKEIKEGLAQAALDTSMQFRDEFGQRIEALGDQFQGAFGSAISKLGRAIQGIAAAATGKNFGGLGAIGSLVDVFGRKVDGSLNGLGKSFQSGASSFGDKLFTSSTWTKPLSSISDSFGGFKKSFGSMFSKGGDFMSGLGNIMGNAASGAGLGSAVGSMLGLNSTGSSIGGALGSIGGPLGSLAGSIIGGLGANLLKKAKWGTATVTNGTVSTRGNKQAYEDNASTAGNSIISTLDNIAAQLGADVGNYSVSLGQYKGKWRVSSSGRSGKLKGKYSDVSDYGKDGAEAALRAAIADAISDGAIVGVRASTNALLKAGDDIEAQMEKALTFENVFKDLKSRLDPVGSALDALSLEFKNLTKIFNEAGATSEEYAQLEQLRTLKLQDIIKEQTSGLRDILDTLNGEASGKSAMAQLTENMAAFASYQSDALAGKQVDQDAYSTLVDKILNNSQSVYGTNSKEYQALLSDLKSTTTGFLTNVETALGVNSTTSTTSDVTSVLNSQTNAITTNQTLQTDYLAQILSAIKSGNSAGTVVYTTTGGTTYTAINGKLQYV</sequence>
<keyword evidence="1" id="KW-0472">Membrane</keyword>
<reference evidence="2 3" key="1">
    <citation type="submission" date="2019-12" db="EMBL/GenBank/DDBJ databases">
        <title>Functional and genomic insights into the Sphingobium yanoikuyae YC-JY1, a bacterium efficiently degrading bisphenol A.</title>
        <authorList>
            <person name="Jia Y."/>
            <person name="Li X."/>
            <person name="Wang J."/>
            <person name="Eltoukhy A."/>
            <person name="Lamraoui I."/>
            <person name="Yan Y."/>
        </authorList>
    </citation>
    <scope>NUCLEOTIDE SEQUENCE [LARGE SCALE GENOMIC DNA]</scope>
    <source>
        <strain evidence="2 3">YC-JY1</strain>
    </source>
</reference>
<organism evidence="2 3">
    <name type="scientific">Sphingobium yanoikuyae</name>
    <name type="common">Sphingomonas yanoikuyae</name>
    <dbReference type="NCBI Taxonomy" id="13690"/>
    <lineage>
        <taxon>Bacteria</taxon>
        <taxon>Pseudomonadati</taxon>
        <taxon>Pseudomonadota</taxon>
        <taxon>Alphaproteobacteria</taxon>
        <taxon>Sphingomonadales</taxon>
        <taxon>Sphingomonadaceae</taxon>
        <taxon>Sphingobium</taxon>
    </lineage>
</organism>
<evidence type="ECO:0000256" key="1">
    <source>
        <dbReference type="SAM" id="Phobius"/>
    </source>
</evidence>